<dbReference type="Proteomes" id="UP000030106">
    <property type="component" value="Unassembled WGS sequence"/>
</dbReference>
<gene>
    <name evidence="6" type="ORF">BBAD15_g1259</name>
</gene>
<dbReference type="PROSITE" id="PS50931">
    <property type="entry name" value="HTH_LYSR"/>
    <property type="match status" value="1"/>
</dbReference>
<evidence type="ECO:0000256" key="2">
    <source>
        <dbReference type="ARBA" id="ARBA00023015"/>
    </source>
</evidence>
<sequence length="297" mass="32240">MELRHLRYFLEVARTLHFGAAAETLNISTPTLSVQIGQLEREFGTPLFLRTKRRVQLTQAGEIFREEAEVTLRQAELTRERVLSAARGEQGYIRVGYVASALWSGTLSAVMGAFRAQYPDVSLGAREVLMDGMAAALVEGKIDVGFVRAPVALPSEVGHLLVQNDCFCLALPASHRLAASPEAIDPAALGGETFILPEQTSGSHEVARRGGFVLNDAIRSSTLTEVLAHIALGNGIAVIPEIMAKTIGVPDVVYRPIAGAEISSAIWMLYRKRERTPLIKRLIRFAKEHVSGSSGNV</sequence>
<dbReference type="Gene3D" id="1.10.10.10">
    <property type="entry name" value="Winged helix-like DNA-binding domain superfamily/Winged helix DNA-binding domain"/>
    <property type="match status" value="1"/>
</dbReference>
<dbReference type="GO" id="GO:0003700">
    <property type="term" value="F:DNA-binding transcription factor activity"/>
    <property type="evidence" value="ECO:0007669"/>
    <property type="project" value="InterPro"/>
</dbReference>
<comment type="caution">
    <text evidence="6">The sequence shown here is derived from an EMBL/GenBank/DDBJ whole genome shotgun (WGS) entry which is preliminary data.</text>
</comment>
<dbReference type="Gene3D" id="3.40.190.10">
    <property type="entry name" value="Periplasmic binding protein-like II"/>
    <property type="match status" value="2"/>
</dbReference>
<evidence type="ECO:0000256" key="4">
    <source>
        <dbReference type="ARBA" id="ARBA00023163"/>
    </source>
</evidence>
<dbReference type="EMBL" id="ANFO01000065">
    <property type="protein sequence ID" value="KGQ13011.1"/>
    <property type="molecule type" value="Genomic_DNA"/>
</dbReference>
<dbReference type="PRINTS" id="PR00039">
    <property type="entry name" value="HTHLYSR"/>
</dbReference>
<dbReference type="GO" id="GO:0003677">
    <property type="term" value="F:DNA binding"/>
    <property type="evidence" value="ECO:0007669"/>
    <property type="project" value="UniProtKB-KW"/>
</dbReference>
<dbReference type="InterPro" id="IPR005119">
    <property type="entry name" value="LysR_subst-bd"/>
</dbReference>
<name>A0A0A2VYM6_BEABA</name>
<dbReference type="InterPro" id="IPR000847">
    <property type="entry name" value="LysR_HTH_N"/>
</dbReference>
<reference evidence="6 7" key="1">
    <citation type="submission" date="2012-10" db="EMBL/GenBank/DDBJ databases">
        <title>Genome sequencing and analysis of entomopathogenic fungi Beauveria bassiana D1-5.</title>
        <authorList>
            <person name="Li Q."/>
            <person name="Wang L."/>
            <person name="Zhang Z."/>
            <person name="Wang Q."/>
            <person name="Ren J."/>
            <person name="Wang M."/>
            <person name="Xu W."/>
            <person name="Wang J."/>
            <person name="Lu Y."/>
            <person name="Du Q."/>
            <person name="Sun Z."/>
        </authorList>
    </citation>
    <scope>NUCLEOTIDE SEQUENCE [LARGE SCALE GENOMIC DNA]</scope>
    <source>
        <strain evidence="6 7">D1-5</strain>
    </source>
</reference>
<dbReference type="HOGENOM" id="CLU_039613_6_4_1"/>
<evidence type="ECO:0000313" key="7">
    <source>
        <dbReference type="Proteomes" id="UP000030106"/>
    </source>
</evidence>
<evidence type="ECO:0000313" key="6">
    <source>
        <dbReference type="EMBL" id="KGQ13011.1"/>
    </source>
</evidence>
<proteinExistence type="inferred from homology"/>
<comment type="similarity">
    <text evidence="1">Belongs to the LysR transcriptional regulatory family.</text>
</comment>
<dbReference type="CDD" id="cd08414">
    <property type="entry name" value="PBP2_LTTR_aromatics_like"/>
    <property type="match status" value="1"/>
</dbReference>
<keyword evidence="2" id="KW-0805">Transcription regulation</keyword>
<dbReference type="Pfam" id="PF00126">
    <property type="entry name" value="HTH_1"/>
    <property type="match status" value="1"/>
</dbReference>
<dbReference type="SUPFAM" id="SSF46785">
    <property type="entry name" value="Winged helix' DNA-binding domain"/>
    <property type="match status" value="1"/>
</dbReference>
<protein>
    <submittedName>
        <fullName evidence="6">HTH-type transcriptional regulator AlsR</fullName>
    </submittedName>
</protein>
<keyword evidence="3" id="KW-0238">DNA-binding</keyword>
<dbReference type="AlphaFoldDB" id="A0A0A2VYM6"/>
<evidence type="ECO:0000256" key="1">
    <source>
        <dbReference type="ARBA" id="ARBA00009437"/>
    </source>
</evidence>
<dbReference type="InterPro" id="IPR036390">
    <property type="entry name" value="WH_DNA-bd_sf"/>
</dbReference>
<evidence type="ECO:0000259" key="5">
    <source>
        <dbReference type="PROSITE" id="PS50931"/>
    </source>
</evidence>
<dbReference type="Pfam" id="PF03466">
    <property type="entry name" value="LysR_substrate"/>
    <property type="match status" value="1"/>
</dbReference>
<accession>A0A0A2VYM6</accession>
<dbReference type="SUPFAM" id="SSF53850">
    <property type="entry name" value="Periplasmic binding protein-like II"/>
    <property type="match status" value="1"/>
</dbReference>
<organism evidence="6 7">
    <name type="scientific">Beauveria bassiana D1-5</name>
    <dbReference type="NCBI Taxonomy" id="1245745"/>
    <lineage>
        <taxon>Eukaryota</taxon>
        <taxon>Fungi</taxon>
        <taxon>Dikarya</taxon>
        <taxon>Ascomycota</taxon>
        <taxon>Pezizomycotina</taxon>
        <taxon>Sordariomycetes</taxon>
        <taxon>Hypocreomycetidae</taxon>
        <taxon>Hypocreales</taxon>
        <taxon>Cordycipitaceae</taxon>
        <taxon>Beauveria</taxon>
    </lineage>
</organism>
<dbReference type="PANTHER" id="PTHR30346:SF28">
    <property type="entry name" value="HTH-TYPE TRANSCRIPTIONAL REGULATOR CYNR"/>
    <property type="match status" value="1"/>
</dbReference>
<evidence type="ECO:0000256" key="3">
    <source>
        <dbReference type="ARBA" id="ARBA00023125"/>
    </source>
</evidence>
<dbReference type="STRING" id="1245745.A0A0A2VYM6"/>
<dbReference type="InterPro" id="IPR036388">
    <property type="entry name" value="WH-like_DNA-bd_sf"/>
</dbReference>
<dbReference type="PANTHER" id="PTHR30346">
    <property type="entry name" value="TRANSCRIPTIONAL DUAL REGULATOR HCAR-RELATED"/>
    <property type="match status" value="1"/>
</dbReference>
<dbReference type="GO" id="GO:0032993">
    <property type="term" value="C:protein-DNA complex"/>
    <property type="evidence" value="ECO:0007669"/>
    <property type="project" value="TreeGrafter"/>
</dbReference>
<feature type="domain" description="HTH lysR-type" evidence="5">
    <location>
        <begin position="1"/>
        <end position="58"/>
    </location>
</feature>
<keyword evidence="4" id="KW-0804">Transcription</keyword>
<dbReference type="FunFam" id="1.10.10.10:FF:000001">
    <property type="entry name" value="LysR family transcriptional regulator"/>
    <property type="match status" value="1"/>
</dbReference>